<dbReference type="FunCoup" id="A0A6I8UIH8">
    <property type="interactions" value="22"/>
</dbReference>
<feature type="compositionally biased region" description="Low complexity" evidence="1">
    <location>
        <begin position="161"/>
        <end position="176"/>
    </location>
</feature>
<accession>A0A6I8UIH8</accession>
<dbReference type="KEGG" id="dpo:4816452"/>
<evidence type="ECO:0000313" key="2">
    <source>
        <dbReference type="Proteomes" id="UP000001819"/>
    </source>
</evidence>
<feature type="compositionally biased region" description="Basic residues" evidence="1">
    <location>
        <begin position="212"/>
        <end position="222"/>
    </location>
</feature>
<dbReference type="AlphaFoldDB" id="A0A6I8UIH8"/>
<gene>
    <name evidence="3" type="primary">LOC4816452</name>
</gene>
<dbReference type="Proteomes" id="UP000001819">
    <property type="component" value="Chromosome 4"/>
</dbReference>
<evidence type="ECO:0000313" key="3">
    <source>
        <dbReference type="RefSeq" id="XP_001356019.3"/>
    </source>
</evidence>
<protein>
    <recommendedName>
        <fullName evidence="4">Borealin N-terminal domain-containing protein</fullName>
    </recommendedName>
</protein>
<dbReference type="RefSeq" id="XP_001356019.3">
    <property type="nucleotide sequence ID" value="XM_001355983.4"/>
</dbReference>
<evidence type="ECO:0008006" key="4">
    <source>
        <dbReference type="Google" id="ProtNLM"/>
    </source>
</evidence>
<organism evidence="2 3">
    <name type="scientific">Drosophila pseudoobscura pseudoobscura</name>
    <name type="common">Fruit fly</name>
    <dbReference type="NCBI Taxonomy" id="46245"/>
    <lineage>
        <taxon>Eukaryota</taxon>
        <taxon>Metazoa</taxon>
        <taxon>Ecdysozoa</taxon>
        <taxon>Arthropoda</taxon>
        <taxon>Hexapoda</taxon>
        <taxon>Insecta</taxon>
        <taxon>Pterygota</taxon>
        <taxon>Neoptera</taxon>
        <taxon>Endopterygota</taxon>
        <taxon>Diptera</taxon>
        <taxon>Brachycera</taxon>
        <taxon>Muscomorpha</taxon>
        <taxon>Ephydroidea</taxon>
        <taxon>Drosophilidae</taxon>
        <taxon>Drosophila</taxon>
        <taxon>Sophophora</taxon>
    </lineage>
</organism>
<proteinExistence type="predicted"/>
<feature type="region of interest" description="Disordered" evidence="1">
    <location>
        <begin position="96"/>
        <end position="123"/>
    </location>
</feature>
<keyword evidence="2" id="KW-1185">Reference proteome</keyword>
<feature type="compositionally biased region" description="Polar residues" evidence="1">
    <location>
        <begin position="181"/>
        <end position="206"/>
    </location>
</feature>
<sequence>MSEPGSSKDLPGAMEKAQVLRQEISRSSREISFNFWQEFERIRAVQMQRLLQERQERERISKLMVAANAEAHQLTEALSRSIVTQGVSLETLPQPAIANKEDSGSGNKTPAAPQPATDTKRPLHTGVGAVAAPSLLPQRLRAQNQRLQMANKPKAPPKPILKPAARPPASRGSPARVGSAPVSNRTPNRLSANTQKGAKLSGSKTTPDIAKSRLRKTSKNTH</sequence>
<feature type="region of interest" description="Disordered" evidence="1">
    <location>
        <begin position="149"/>
        <end position="222"/>
    </location>
</feature>
<reference evidence="3" key="1">
    <citation type="submission" date="2025-08" db="UniProtKB">
        <authorList>
            <consortium name="RefSeq"/>
        </authorList>
    </citation>
    <scope>IDENTIFICATION</scope>
    <source>
        <strain evidence="3">MV-25-SWS-2005</strain>
        <tissue evidence="3">Whole body</tissue>
    </source>
</reference>
<evidence type="ECO:0000256" key="1">
    <source>
        <dbReference type="SAM" id="MobiDB-lite"/>
    </source>
</evidence>
<name>A0A6I8UIH8_DROPS</name>
<dbReference type="InParanoid" id="A0A6I8UIH8"/>